<dbReference type="GO" id="GO:0016787">
    <property type="term" value="F:hydrolase activity"/>
    <property type="evidence" value="ECO:0007669"/>
    <property type="project" value="UniProtKB-KW"/>
</dbReference>
<evidence type="ECO:0000256" key="7">
    <source>
        <dbReference type="ARBA" id="ARBA00023125"/>
    </source>
</evidence>
<dbReference type="Pfam" id="PF02559">
    <property type="entry name" value="CarD_TRCF_RID"/>
    <property type="match status" value="1"/>
</dbReference>
<comment type="function">
    <text evidence="9">Couples transcription and DNA repair by recognizing RNA polymerase (RNAP) stalled at DNA lesions. Mediates ATP-dependent release of RNAP and its truncated transcript from the DNA, and recruitment of nucleotide excision repair machinery to the damaged site.</text>
</comment>
<keyword evidence="4 9" id="KW-0378">Hydrolase</keyword>
<evidence type="ECO:0000313" key="13">
    <source>
        <dbReference type="Proteomes" id="UP000237040"/>
    </source>
</evidence>
<evidence type="ECO:0000256" key="9">
    <source>
        <dbReference type="HAMAP-Rule" id="MF_00969"/>
    </source>
</evidence>
<dbReference type="Pfam" id="PF00271">
    <property type="entry name" value="Helicase_C"/>
    <property type="match status" value="1"/>
</dbReference>
<dbReference type="InterPro" id="IPR036101">
    <property type="entry name" value="CarD-like/TRCF_RID_sf"/>
</dbReference>
<dbReference type="InterPro" id="IPR047112">
    <property type="entry name" value="RecG/Mfd"/>
</dbReference>
<keyword evidence="6 9" id="KW-0067">ATP-binding</keyword>
<dbReference type="PROSITE" id="PS51192">
    <property type="entry name" value="HELICASE_ATP_BIND_1"/>
    <property type="match status" value="1"/>
</dbReference>
<dbReference type="PANTHER" id="PTHR47964">
    <property type="entry name" value="ATP-DEPENDENT DNA HELICASE HOMOLOG RECG, CHLOROPLASTIC"/>
    <property type="match status" value="1"/>
</dbReference>
<evidence type="ECO:0000259" key="11">
    <source>
        <dbReference type="PROSITE" id="PS51194"/>
    </source>
</evidence>
<evidence type="ECO:0000256" key="2">
    <source>
        <dbReference type="ARBA" id="ARBA00022741"/>
    </source>
</evidence>
<protein>
    <recommendedName>
        <fullName evidence="9">Transcription-repair-coupling factor</fullName>
        <shortName evidence="9">TRCF</shortName>
        <ecNumber evidence="9">3.6.4.-</ecNumber>
    </recommendedName>
</protein>
<dbReference type="InterPro" id="IPR004576">
    <property type="entry name" value="Mfd"/>
</dbReference>
<dbReference type="GO" id="GO:0003678">
    <property type="term" value="F:DNA helicase activity"/>
    <property type="evidence" value="ECO:0007669"/>
    <property type="project" value="TreeGrafter"/>
</dbReference>
<gene>
    <name evidence="9 12" type="primary">mfd</name>
    <name evidence="12" type="ORF">C0189_02845</name>
</gene>
<dbReference type="Pfam" id="PF03461">
    <property type="entry name" value="TRCF"/>
    <property type="match status" value="1"/>
</dbReference>
<feature type="domain" description="Helicase ATP-binding" evidence="10">
    <location>
        <begin position="580"/>
        <end position="741"/>
    </location>
</feature>
<reference evidence="12 13" key="1">
    <citation type="submission" date="2018-01" db="EMBL/GenBank/DDBJ databases">
        <title>Metagenomic assembled genomes from two thermal pools in the Uzon Caldera, Kamchatka, Russia.</title>
        <authorList>
            <person name="Wilkins L."/>
            <person name="Ettinger C."/>
        </authorList>
    </citation>
    <scope>NUCLEOTIDE SEQUENCE [LARGE SCALE GENOMIC DNA]</scope>
    <source>
        <strain evidence="12">ZAV-07</strain>
    </source>
</reference>
<organism evidence="12 13">
    <name type="scientific">Caldisericum exile</name>
    <dbReference type="NCBI Taxonomy" id="693075"/>
    <lineage>
        <taxon>Bacteria</taxon>
        <taxon>Pseudomonadati</taxon>
        <taxon>Caldisericota/Cryosericota group</taxon>
        <taxon>Caldisericota</taxon>
        <taxon>Caldisericia</taxon>
        <taxon>Caldisericales</taxon>
        <taxon>Caldisericaceae</taxon>
        <taxon>Caldisericum</taxon>
    </lineage>
</organism>
<keyword evidence="1 9" id="KW-0963">Cytoplasm</keyword>
<evidence type="ECO:0000256" key="6">
    <source>
        <dbReference type="ARBA" id="ARBA00022840"/>
    </source>
</evidence>
<dbReference type="Gene3D" id="3.40.50.11180">
    <property type="match status" value="1"/>
</dbReference>
<dbReference type="SMART" id="SM00490">
    <property type="entry name" value="HELICc"/>
    <property type="match status" value="1"/>
</dbReference>
<dbReference type="InterPro" id="IPR037235">
    <property type="entry name" value="TRCF-like_C_D7"/>
</dbReference>
<dbReference type="SMART" id="SM01058">
    <property type="entry name" value="CarD_TRCF"/>
    <property type="match status" value="1"/>
</dbReference>
<evidence type="ECO:0000256" key="1">
    <source>
        <dbReference type="ARBA" id="ARBA00022490"/>
    </source>
</evidence>
<keyword evidence="5" id="KW-0347">Helicase</keyword>
<dbReference type="GO" id="GO:0005524">
    <property type="term" value="F:ATP binding"/>
    <property type="evidence" value="ECO:0007669"/>
    <property type="project" value="UniProtKB-UniRule"/>
</dbReference>
<dbReference type="InterPro" id="IPR005118">
    <property type="entry name" value="TRCF_C"/>
</dbReference>
<dbReference type="PROSITE" id="PS51194">
    <property type="entry name" value="HELICASE_CTER"/>
    <property type="match status" value="1"/>
</dbReference>
<sequence length="1100" mass="126906">MRLKNIVENANFYINFIKNERHIKINSTLTGVLSAIINELDTRTIIITESDNLEKLAKIFKEGIVFNEFGLFPYEVGYSSKETIFKKKKAIKDLKNSKTIITTLKGIFDFTPSEDSIKELKISLNDTISLTNLTNILTDFGYERVLEIEHQGEFSVKGAIIDIFPFNYEKPIRIQLDFDRVEKIAFLSELLLAEEKIEEITISSIKYIEEKEIEQIEKTVQQKLKNENEFVEDVVLKDIEELKNSRNFGLNFYPKFLKNGFHFTYRTILDYTRDYLIVFFDVNINKFLEGVKEFITNQKENYGNLIDYESIEETIDNLLSNKKIIEFGNFPENALDFHTKELSESLIMLGNLKDILIKEKNRRLILIKTENTERVKEILNAYELPYKTALDEALGICVQEGFLDRGFESDKIVVLTDRELFFHIEPTKRPKKIVSSKEIVSLEELKEGDLVVHRDFGIGIFRGLAKLGDPPKEFLLIEYRDGEKLYVPLERIGFVEKYIGDRRIVSLNSLRGNEWAKTKEKAKESAKELAKKLLLIQAKRKIYRRPPFKPHPQEERILDLSFPYELTEDQMKAIEEVYADLEGTEPMDRLIVGDVGYGKTEVAIRAAFRVVLNGKKVMVLAPTTILAMQHERTFRERLRLFPIRIEMLSRLTDSKKEQEILKDLKEGKIDIVIGTHRLLSKDVEMKDVGLLIIDEEQKFGVRHKEIIKELRASVDVLTLSATPIPRTLYTSLIKLRPVSLILTAPTGRIPVKTFTMPFNVEVMKNAINYEIKRGGQVFVVYNDIEKIFGFAEFIKNLTNTRVAVAHGKMRKEVIEDVMLDFYEGKTDVLVATTIIENGLDIPTVNTLIVIEAENFGLSQMYQLRGRIGRSSIQAYAYFFYTEKSLSAIAEERLEAIREFSEEGAGLKIAMKDLEIRGAGNILGKEQHGHIISVGYNMYLSLLDQAIKELSGETVNEIKEVSVRLNESYYIKESYIPLNAERINYYRKITQAESIDELRKIEGELIDKFGYPPIEVRNLLTVGEIMVHAREIQAKEIYEEGKRVFIVIEKTSKITVDDLMNIAKIAKSIQFGEDYISFEVNFPLQDTLKVLHLLSGYEKVK</sequence>
<comment type="similarity">
    <text evidence="9">In the C-terminal section; belongs to the helicase family. RecG subfamily.</text>
</comment>
<dbReference type="SMART" id="SM00487">
    <property type="entry name" value="DEXDc"/>
    <property type="match status" value="1"/>
</dbReference>
<dbReference type="Gene3D" id="3.90.1150.50">
    <property type="entry name" value="Transcription-repair-coupling factor, D7 domain"/>
    <property type="match status" value="1"/>
</dbReference>
<comment type="caution">
    <text evidence="12">The sequence shown here is derived from an EMBL/GenBank/DDBJ whole genome shotgun (WGS) entry which is preliminary data.</text>
</comment>
<dbReference type="NCBIfam" id="TIGR00580">
    <property type="entry name" value="mfd"/>
    <property type="match status" value="1"/>
</dbReference>
<keyword evidence="3 9" id="KW-0227">DNA damage</keyword>
<dbReference type="CDD" id="cd17991">
    <property type="entry name" value="DEXHc_TRCF"/>
    <property type="match status" value="1"/>
</dbReference>
<dbReference type="PANTHER" id="PTHR47964:SF1">
    <property type="entry name" value="ATP-DEPENDENT DNA HELICASE HOMOLOG RECG, CHLOROPLASTIC"/>
    <property type="match status" value="1"/>
</dbReference>
<dbReference type="Gene3D" id="3.40.50.300">
    <property type="entry name" value="P-loop containing nucleotide triphosphate hydrolases"/>
    <property type="match status" value="2"/>
</dbReference>
<evidence type="ECO:0000259" key="10">
    <source>
        <dbReference type="PROSITE" id="PS51192"/>
    </source>
</evidence>
<evidence type="ECO:0000313" key="12">
    <source>
        <dbReference type="EMBL" id="PMP67549.1"/>
    </source>
</evidence>
<dbReference type="InterPro" id="IPR014001">
    <property type="entry name" value="Helicase_ATP-bd"/>
</dbReference>
<dbReference type="InterPro" id="IPR027417">
    <property type="entry name" value="P-loop_NTPase"/>
</dbReference>
<dbReference type="HAMAP" id="MF_00969">
    <property type="entry name" value="TRCF"/>
    <property type="match status" value="1"/>
</dbReference>
<dbReference type="Gene3D" id="3.30.2060.10">
    <property type="entry name" value="Penicillin-binding protein 1b domain"/>
    <property type="match status" value="1"/>
</dbReference>
<dbReference type="SUPFAM" id="SSF143517">
    <property type="entry name" value="TRCF domain-like"/>
    <property type="match status" value="1"/>
</dbReference>
<evidence type="ECO:0000256" key="5">
    <source>
        <dbReference type="ARBA" id="ARBA00022806"/>
    </source>
</evidence>
<dbReference type="Gene3D" id="2.40.10.170">
    <property type="match status" value="1"/>
</dbReference>
<dbReference type="InterPro" id="IPR041471">
    <property type="entry name" value="UvrB_inter"/>
</dbReference>
<dbReference type="InterPro" id="IPR001650">
    <property type="entry name" value="Helicase_C-like"/>
</dbReference>
<accession>A0A2J6WEJ3</accession>
<dbReference type="GO" id="GO:0003684">
    <property type="term" value="F:damaged DNA binding"/>
    <property type="evidence" value="ECO:0007669"/>
    <property type="project" value="InterPro"/>
</dbReference>
<dbReference type="InterPro" id="IPR003711">
    <property type="entry name" value="CarD-like/TRCF_RID"/>
</dbReference>
<evidence type="ECO:0000256" key="4">
    <source>
        <dbReference type="ARBA" id="ARBA00022801"/>
    </source>
</evidence>
<dbReference type="SMART" id="SM00982">
    <property type="entry name" value="TRCF"/>
    <property type="match status" value="1"/>
</dbReference>
<evidence type="ECO:0000256" key="8">
    <source>
        <dbReference type="ARBA" id="ARBA00023204"/>
    </source>
</evidence>
<evidence type="ECO:0000256" key="3">
    <source>
        <dbReference type="ARBA" id="ARBA00022763"/>
    </source>
</evidence>
<dbReference type="AlphaFoldDB" id="A0A2J6WEJ3"/>
<feature type="domain" description="Helicase C-terminal" evidence="11">
    <location>
        <begin position="762"/>
        <end position="914"/>
    </location>
</feature>
<dbReference type="EMBL" id="PNIL01000042">
    <property type="protein sequence ID" value="PMP67549.1"/>
    <property type="molecule type" value="Genomic_DNA"/>
</dbReference>
<dbReference type="Pfam" id="PF17757">
    <property type="entry name" value="UvrB_inter"/>
    <property type="match status" value="1"/>
</dbReference>
<dbReference type="SUPFAM" id="SSF141259">
    <property type="entry name" value="CarD-like"/>
    <property type="match status" value="1"/>
</dbReference>
<keyword evidence="2 9" id="KW-0547">Nucleotide-binding</keyword>
<comment type="subcellular location">
    <subcellularLocation>
        <location evidence="9">Cytoplasm</location>
    </subcellularLocation>
</comment>
<dbReference type="SUPFAM" id="SSF52540">
    <property type="entry name" value="P-loop containing nucleoside triphosphate hydrolases"/>
    <property type="match status" value="3"/>
</dbReference>
<name>A0A2J6WEJ3_9BACT</name>
<keyword evidence="8 9" id="KW-0234">DNA repair</keyword>
<comment type="similarity">
    <text evidence="9">In the N-terminal section; belongs to the UvrB family.</text>
</comment>
<dbReference type="InterPro" id="IPR011545">
    <property type="entry name" value="DEAD/DEAH_box_helicase_dom"/>
</dbReference>
<dbReference type="EC" id="3.6.4.-" evidence="9"/>
<dbReference type="GO" id="GO:0005737">
    <property type="term" value="C:cytoplasm"/>
    <property type="evidence" value="ECO:0007669"/>
    <property type="project" value="UniProtKB-SubCell"/>
</dbReference>
<dbReference type="GO" id="GO:0006355">
    <property type="term" value="P:regulation of DNA-templated transcription"/>
    <property type="evidence" value="ECO:0007669"/>
    <property type="project" value="UniProtKB-UniRule"/>
</dbReference>
<keyword evidence="7 9" id="KW-0238">DNA-binding</keyword>
<dbReference type="Proteomes" id="UP000237040">
    <property type="component" value="Unassembled WGS sequence"/>
</dbReference>
<proteinExistence type="inferred from homology"/>
<dbReference type="GO" id="GO:0000716">
    <property type="term" value="P:transcription-coupled nucleotide-excision repair, DNA damage recognition"/>
    <property type="evidence" value="ECO:0007669"/>
    <property type="project" value="UniProtKB-UniRule"/>
</dbReference>
<dbReference type="Pfam" id="PF00270">
    <property type="entry name" value="DEAD"/>
    <property type="match status" value="1"/>
</dbReference>